<dbReference type="PANTHER" id="PTHR34818:SF1">
    <property type="entry name" value="PROTEIN BLI-3"/>
    <property type="match status" value="1"/>
</dbReference>
<reference evidence="3" key="1">
    <citation type="submission" date="2020-10" db="EMBL/GenBank/DDBJ databases">
        <authorList>
            <person name="Gilroy R."/>
        </authorList>
    </citation>
    <scope>NUCLEOTIDE SEQUENCE</scope>
    <source>
        <strain evidence="3">2478</strain>
    </source>
</reference>
<dbReference type="EMBL" id="JADILZ010000038">
    <property type="protein sequence ID" value="MBO8478040.1"/>
    <property type="molecule type" value="Genomic_DNA"/>
</dbReference>
<reference evidence="3" key="2">
    <citation type="journal article" date="2021" name="PeerJ">
        <title>Extensive microbial diversity within the chicken gut microbiome revealed by metagenomics and culture.</title>
        <authorList>
            <person name="Gilroy R."/>
            <person name="Ravi A."/>
            <person name="Getino M."/>
            <person name="Pursley I."/>
            <person name="Horton D.L."/>
            <person name="Alikhan N.F."/>
            <person name="Baker D."/>
            <person name="Gharbi K."/>
            <person name="Hall N."/>
            <person name="Watson M."/>
            <person name="Adriaenssens E.M."/>
            <person name="Foster-Nyarko E."/>
            <person name="Jarju S."/>
            <person name="Secka A."/>
            <person name="Antonio M."/>
            <person name="Oren A."/>
            <person name="Chaudhuri R.R."/>
            <person name="La Ragione R."/>
            <person name="Hildebrand F."/>
            <person name="Pallen M.J."/>
        </authorList>
    </citation>
    <scope>NUCLEOTIDE SEQUENCE</scope>
    <source>
        <strain evidence="3">2478</strain>
    </source>
</reference>
<accession>A0A9D9NLN4</accession>
<dbReference type="PANTHER" id="PTHR34818">
    <property type="entry name" value="PROTEIN BLI-3"/>
    <property type="match status" value="1"/>
</dbReference>
<dbReference type="Pfam" id="PF01243">
    <property type="entry name" value="PNPOx_N"/>
    <property type="match status" value="1"/>
</dbReference>
<dbReference type="SUPFAM" id="SSF50475">
    <property type="entry name" value="FMN-binding split barrel"/>
    <property type="match status" value="1"/>
</dbReference>
<dbReference type="InterPro" id="IPR012349">
    <property type="entry name" value="Split_barrel_FMN-bd"/>
</dbReference>
<dbReference type="Pfam" id="PF12674">
    <property type="entry name" value="Zn_ribbon_2"/>
    <property type="match status" value="1"/>
</dbReference>
<evidence type="ECO:0000313" key="4">
    <source>
        <dbReference type="Proteomes" id="UP000823771"/>
    </source>
</evidence>
<feature type="domain" description="Pyridoxamine 5'-phosphate oxidase N-terminal" evidence="1">
    <location>
        <begin position="80"/>
        <end position="192"/>
    </location>
</feature>
<proteinExistence type="predicted"/>
<dbReference type="AlphaFoldDB" id="A0A9D9NLN4"/>
<evidence type="ECO:0000259" key="2">
    <source>
        <dbReference type="Pfam" id="PF12674"/>
    </source>
</evidence>
<name>A0A9D9NLN4_9BACT</name>
<comment type="caution">
    <text evidence="3">The sequence shown here is derived from an EMBL/GenBank/DDBJ whole genome shotgun (WGS) entry which is preliminary data.</text>
</comment>
<feature type="domain" description="Putative zinc ribbon" evidence="2">
    <location>
        <begin position="6"/>
        <end position="54"/>
    </location>
</feature>
<gene>
    <name evidence="3" type="ORF">IAB80_04045</name>
</gene>
<dbReference type="InterPro" id="IPR011576">
    <property type="entry name" value="Pyridox_Oxase_N"/>
</dbReference>
<dbReference type="Proteomes" id="UP000823771">
    <property type="component" value="Unassembled WGS sequence"/>
</dbReference>
<organism evidence="3 4">
    <name type="scientific">Candidatus Cryptobacteroides excrementipullorum</name>
    <dbReference type="NCBI Taxonomy" id="2840761"/>
    <lineage>
        <taxon>Bacteria</taxon>
        <taxon>Pseudomonadati</taxon>
        <taxon>Bacteroidota</taxon>
        <taxon>Bacteroidia</taxon>
        <taxon>Bacteroidales</taxon>
        <taxon>Candidatus Cryptobacteroides</taxon>
    </lineage>
</organism>
<sequence>MKPIRVCQSCGLPMSGEYMFGTHGDGHPCSEYCRNCFQKGFFTAASLDEQQKAIAVSGRKGHADLSNLKRWMPAVQQAAWILDRCGYVTLSTIDGNGFPRPVAIDVLRHDGIATLWMTTSLSSGKVKHLRKEPKAGICYVHEADSVTLTGTAEIIADMETRHAFWKDFMKHYFPEGPDYCILCFHSEEATFWIDREFKHIVL</sequence>
<evidence type="ECO:0000313" key="3">
    <source>
        <dbReference type="EMBL" id="MBO8478040.1"/>
    </source>
</evidence>
<dbReference type="InterPro" id="IPR025868">
    <property type="entry name" value="Zn_ribbon_dom_put"/>
</dbReference>
<protein>
    <submittedName>
        <fullName evidence="3">Pyridoxamine 5'-phosphate oxidase family protein</fullName>
    </submittedName>
</protein>
<dbReference type="InterPro" id="IPR052917">
    <property type="entry name" value="Stress-Dev_Protein"/>
</dbReference>
<evidence type="ECO:0000259" key="1">
    <source>
        <dbReference type="Pfam" id="PF01243"/>
    </source>
</evidence>
<dbReference type="Gene3D" id="2.30.110.10">
    <property type="entry name" value="Electron Transport, Fmn-binding Protein, Chain A"/>
    <property type="match status" value="1"/>
</dbReference>